<reference evidence="5" key="1">
    <citation type="submission" date="2022-01" db="EMBL/GenBank/DDBJ databases">
        <authorList>
            <person name="King R."/>
        </authorList>
    </citation>
    <scope>NUCLEOTIDE SEQUENCE</scope>
</reference>
<organism evidence="5 6">
    <name type="scientific">Phyllotreta striolata</name>
    <name type="common">Striped flea beetle</name>
    <name type="synonym">Crioceris striolata</name>
    <dbReference type="NCBI Taxonomy" id="444603"/>
    <lineage>
        <taxon>Eukaryota</taxon>
        <taxon>Metazoa</taxon>
        <taxon>Ecdysozoa</taxon>
        <taxon>Arthropoda</taxon>
        <taxon>Hexapoda</taxon>
        <taxon>Insecta</taxon>
        <taxon>Pterygota</taxon>
        <taxon>Neoptera</taxon>
        <taxon>Endopterygota</taxon>
        <taxon>Coleoptera</taxon>
        <taxon>Polyphaga</taxon>
        <taxon>Cucujiformia</taxon>
        <taxon>Chrysomeloidea</taxon>
        <taxon>Chrysomelidae</taxon>
        <taxon>Galerucinae</taxon>
        <taxon>Alticini</taxon>
        <taxon>Phyllotreta</taxon>
    </lineage>
</organism>
<dbReference type="AlphaFoldDB" id="A0A9N9TUU7"/>
<feature type="active site" description="Proton donor" evidence="2">
    <location>
        <position position="30"/>
    </location>
</feature>
<dbReference type="InterPro" id="IPR023214">
    <property type="entry name" value="HAD_sf"/>
</dbReference>
<dbReference type="GO" id="GO:0005737">
    <property type="term" value="C:cytoplasm"/>
    <property type="evidence" value="ECO:0007669"/>
    <property type="project" value="TreeGrafter"/>
</dbReference>
<dbReference type="Pfam" id="PF13344">
    <property type="entry name" value="Hydrolase_6"/>
    <property type="match status" value="1"/>
</dbReference>
<dbReference type="GO" id="GO:0016791">
    <property type="term" value="F:phosphatase activity"/>
    <property type="evidence" value="ECO:0007669"/>
    <property type="project" value="TreeGrafter"/>
</dbReference>
<accession>A0A9N9TUU7</accession>
<dbReference type="EMBL" id="OU900098">
    <property type="protein sequence ID" value="CAG9862285.1"/>
    <property type="molecule type" value="Genomic_DNA"/>
</dbReference>
<dbReference type="Pfam" id="PF13242">
    <property type="entry name" value="Hydrolase_like"/>
    <property type="match status" value="1"/>
</dbReference>
<keyword evidence="4" id="KW-0479">Metal-binding</keyword>
<evidence type="ECO:0000256" key="3">
    <source>
        <dbReference type="PIRSR" id="PIRSR000915-2"/>
    </source>
</evidence>
<evidence type="ECO:0000256" key="4">
    <source>
        <dbReference type="PIRSR" id="PIRSR000915-3"/>
    </source>
</evidence>
<dbReference type="SUPFAM" id="SSF56784">
    <property type="entry name" value="HAD-like"/>
    <property type="match status" value="1"/>
</dbReference>
<evidence type="ECO:0000256" key="2">
    <source>
        <dbReference type="PIRSR" id="PIRSR000915-1"/>
    </source>
</evidence>
<dbReference type="NCBIfam" id="TIGR01460">
    <property type="entry name" value="HAD-SF-IIA"/>
    <property type="match status" value="1"/>
</dbReference>
<keyword evidence="1" id="KW-0378">Hydrolase</keyword>
<feature type="binding site" evidence="4">
    <location>
        <position position="256"/>
    </location>
    <ligand>
        <name>Mg(2+)</name>
        <dbReference type="ChEBI" id="CHEBI:18420"/>
    </ligand>
</feature>
<comment type="similarity">
    <text evidence="1">Belongs to the HAD-like hydrolase superfamily.</text>
</comment>
<dbReference type="PIRSF" id="PIRSF000915">
    <property type="entry name" value="PGP-type_phosphatase"/>
    <property type="match status" value="1"/>
</dbReference>
<evidence type="ECO:0000313" key="5">
    <source>
        <dbReference type="EMBL" id="CAG9862285.1"/>
    </source>
</evidence>
<evidence type="ECO:0000256" key="1">
    <source>
        <dbReference type="PIRNR" id="PIRNR000915"/>
    </source>
</evidence>
<gene>
    <name evidence="5" type="ORF">PHYEVI_LOCUS8605</name>
</gene>
<dbReference type="Proteomes" id="UP001153712">
    <property type="component" value="Chromosome 5"/>
</dbReference>
<dbReference type="PANTHER" id="PTHR19288">
    <property type="entry name" value="4-NITROPHENYLPHOSPHATASE-RELATED"/>
    <property type="match status" value="1"/>
</dbReference>
<feature type="binding site" evidence="4">
    <location>
        <position position="28"/>
    </location>
    <ligand>
        <name>Mg(2+)</name>
        <dbReference type="ChEBI" id="CHEBI:18420"/>
    </ligand>
</feature>
<feature type="binding site" evidence="3">
    <location>
        <position position="230"/>
    </location>
    <ligand>
        <name>substrate</name>
    </ligand>
</feature>
<name>A0A9N9TUU7_PHYSR</name>
<dbReference type="PANTHER" id="PTHR19288:SF4">
    <property type="entry name" value="RE04130P-RELATED"/>
    <property type="match status" value="1"/>
</dbReference>
<comment type="cofactor">
    <cofactor evidence="4">
        <name>Mg(2+)</name>
        <dbReference type="ChEBI" id="CHEBI:18420"/>
    </cofactor>
    <text evidence="4">Divalent metal ions. Mg(2+) is the most effective.</text>
</comment>
<dbReference type="InterPro" id="IPR006357">
    <property type="entry name" value="HAD-SF_hydro_IIA"/>
</dbReference>
<protein>
    <recommendedName>
        <fullName evidence="7">4-nitrophenylphosphatase</fullName>
    </recommendedName>
</protein>
<dbReference type="Gene3D" id="3.40.50.1000">
    <property type="entry name" value="HAD superfamily/HAD-like"/>
    <property type="match status" value="2"/>
</dbReference>
<evidence type="ECO:0008006" key="7">
    <source>
        <dbReference type="Google" id="ProtNLM"/>
    </source>
</evidence>
<dbReference type="OrthoDB" id="413953at2759"/>
<dbReference type="GO" id="GO:0046872">
    <property type="term" value="F:metal ion binding"/>
    <property type="evidence" value="ECO:0007669"/>
    <property type="project" value="UniProtKB-KW"/>
</dbReference>
<sequence length="315" mass="36123">MKSVKFLKELPKNEQKKFFESFDTVFFDMDGVIWRNYDPIPGAPDCLNNLKKLGKSVRYVTNNSTRSCENISENLKNCGVEADVSDVVNPLKSMIFLLRKSNVTDPMYVMAPKSTKKELEKHGYKILEETAHGDFDQPSDILAYHDSAKNQKIGAVLFDADFNIDYLKVQKAYWYLKYNPKCLFLVNLMDKTLPVGPRGPILGWHYFVQSVRELLKVDNVDRSDFISIGKPSKVVVDYIKETYNISQPDRVLFVGDSIETDLVTASKAGFQKLLVLSGTDKLESLDRWQYPDHYKPDYIAEHLGDFNDVLKNLYA</sequence>
<keyword evidence="6" id="KW-1185">Reference proteome</keyword>
<dbReference type="InterPro" id="IPR036412">
    <property type="entry name" value="HAD-like_sf"/>
</dbReference>
<proteinExistence type="inferred from homology"/>
<evidence type="ECO:0000313" key="6">
    <source>
        <dbReference type="Proteomes" id="UP001153712"/>
    </source>
</evidence>
<keyword evidence="4" id="KW-0460">Magnesium</keyword>
<feature type="active site" description="Nucleophile" evidence="2">
    <location>
        <position position="28"/>
    </location>
</feature>
<feature type="binding site" evidence="4">
    <location>
        <position position="30"/>
    </location>
    <ligand>
        <name>Mg(2+)</name>
        <dbReference type="ChEBI" id="CHEBI:18420"/>
    </ligand>
</feature>